<gene>
    <name evidence="17" type="ORF">EB796_008901</name>
</gene>
<evidence type="ECO:0000256" key="3">
    <source>
        <dbReference type="ARBA" id="ARBA00022679"/>
    </source>
</evidence>
<feature type="compositionally biased region" description="Basic residues" evidence="12">
    <location>
        <begin position="1049"/>
        <end position="1061"/>
    </location>
</feature>
<evidence type="ECO:0000256" key="1">
    <source>
        <dbReference type="ARBA" id="ARBA00004604"/>
    </source>
</evidence>
<dbReference type="GO" id="GO:0005730">
    <property type="term" value="C:nucleolus"/>
    <property type="evidence" value="ECO:0007669"/>
    <property type="project" value="UniProtKB-SubCell"/>
</dbReference>
<keyword evidence="8 11" id="KW-0012">Acyltransferase</keyword>
<feature type="binding site" evidence="11">
    <location>
        <position position="750"/>
    </location>
    <ligand>
        <name>acetyl-CoA</name>
        <dbReference type="ChEBI" id="CHEBI:57288"/>
    </ligand>
</feature>
<feature type="binding site" evidence="11">
    <location>
        <begin position="307"/>
        <end position="316"/>
    </location>
    <ligand>
        <name>ATP</name>
        <dbReference type="ChEBI" id="CHEBI:30616"/>
    </ligand>
</feature>
<comment type="catalytic activity">
    <reaction evidence="11">
        <text>a cytidine in tRNA + acetyl-CoA + ATP + H2O = an N(4)-acetylcytidine in tRNA + ADP + phosphate + CoA + H(+)</text>
        <dbReference type="Rhea" id="RHEA:53876"/>
        <dbReference type="Rhea" id="RHEA-COMP:13670"/>
        <dbReference type="Rhea" id="RHEA-COMP:13671"/>
        <dbReference type="ChEBI" id="CHEBI:15377"/>
        <dbReference type="ChEBI" id="CHEBI:15378"/>
        <dbReference type="ChEBI" id="CHEBI:30616"/>
        <dbReference type="ChEBI" id="CHEBI:43474"/>
        <dbReference type="ChEBI" id="CHEBI:57287"/>
        <dbReference type="ChEBI" id="CHEBI:57288"/>
        <dbReference type="ChEBI" id="CHEBI:74900"/>
        <dbReference type="ChEBI" id="CHEBI:82748"/>
        <dbReference type="ChEBI" id="CHEBI:456216"/>
    </reaction>
</comment>
<dbReference type="InterPro" id="IPR013562">
    <property type="entry name" value="TmcA/NAT10_N"/>
</dbReference>
<keyword evidence="18" id="KW-1185">Reference proteome</keyword>
<evidence type="ECO:0000256" key="9">
    <source>
        <dbReference type="ARBA" id="ARBA00052133"/>
    </source>
</evidence>
<dbReference type="Pfam" id="PF13725">
    <property type="entry name" value="tRNA_bind_2"/>
    <property type="match status" value="1"/>
</dbReference>
<keyword evidence="5 11" id="KW-0547">Nucleotide-binding</keyword>
<feature type="domain" description="TmcA/NAT10 N-terminal" evidence="14">
    <location>
        <begin position="28"/>
        <end position="221"/>
    </location>
</feature>
<name>A0A7J7K3I2_BUGNE</name>
<dbReference type="AlphaFoldDB" id="A0A7J7K3I2"/>
<dbReference type="Pfam" id="PF13718">
    <property type="entry name" value="GNAT_acetyltr_2"/>
    <property type="match status" value="1"/>
</dbReference>
<feature type="domain" description="N-acetyltransferase" evidence="15">
    <location>
        <begin position="555"/>
        <end position="777"/>
    </location>
</feature>
<dbReference type="Pfam" id="PF08351">
    <property type="entry name" value="TmcA_N"/>
    <property type="match status" value="1"/>
</dbReference>
<evidence type="ECO:0000259" key="13">
    <source>
        <dbReference type="Pfam" id="PF05127"/>
    </source>
</evidence>
<dbReference type="GO" id="GO:1990883">
    <property type="term" value="F:18S rRNA cytidine N-acetyltransferase activity"/>
    <property type="evidence" value="ECO:0007669"/>
    <property type="project" value="TreeGrafter"/>
</dbReference>
<evidence type="ECO:0000256" key="10">
    <source>
        <dbReference type="ARBA" id="ARBA00068357"/>
    </source>
</evidence>
<keyword evidence="3 11" id="KW-0808">Transferase</keyword>
<evidence type="ECO:0000256" key="7">
    <source>
        <dbReference type="ARBA" id="ARBA00023242"/>
    </source>
</evidence>
<reference evidence="17" key="1">
    <citation type="submission" date="2020-06" db="EMBL/GenBank/DDBJ databases">
        <title>Draft genome of Bugula neritina, a colonial animal packing powerful symbionts and potential medicines.</title>
        <authorList>
            <person name="Rayko M."/>
        </authorList>
    </citation>
    <scope>NUCLEOTIDE SEQUENCE [LARGE SCALE GENOMIC DNA]</scope>
    <source>
        <strain evidence="17">Kwan_BN1</strain>
    </source>
</reference>
<evidence type="ECO:0000256" key="6">
    <source>
        <dbReference type="ARBA" id="ARBA00022840"/>
    </source>
</evidence>
<keyword evidence="6 11" id="KW-0067">ATP-binding</keyword>
<feature type="binding site" evidence="11">
    <location>
        <begin position="654"/>
        <end position="656"/>
    </location>
    <ligand>
        <name>acetyl-CoA</name>
        <dbReference type="ChEBI" id="CHEBI:57288"/>
    </ligand>
</feature>
<feature type="binding site" evidence="11">
    <location>
        <position position="496"/>
    </location>
    <ligand>
        <name>ATP</name>
        <dbReference type="ChEBI" id="CHEBI:30616"/>
    </ligand>
</feature>
<dbReference type="GO" id="GO:0000049">
    <property type="term" value="F:tRNA binding"/>
    <property type="evidence" value="ECO:0007669"/>
    <property type="project" value="TreeGrafter"/>
</dbReference>
<evidence type="ECO:0000256" key="8">
    <source>
        <dbReference type="ARBA" id="ARBA00023315"/>
    </source>
</evidence>
<dbReference type="Gene3D" id="3.40.50.11040">
    <property type="match status" value="1"/>
</dbReference>
<keyword evidence="7 11" id="KW-0539">Nucleus</keyword>
<dbReference type="InterPro" id="IPR032672">
    <property type="entry name" value="TmcA/NAT10/Kre33"/>
</dbReference>
<dbReference type="InterPro" id="IPR033688">
    <property type="entry name" value="NAT10"/>
</dbReference>
<dbReference type="FunFam" id="3.40.50.11040:FF:000002">
    <property type="entry name" value="RNA cytidine acetyltransferase"/>
    <property type="match status" value="1"/>
</dbReference>
<feature type="domain" description="TcmA/NAT10 helicase" evidence="13">
    <location>
        <begin position="302"/>
        <end position="514"/>
    </location>
</feature>
<evidence type="ECO:0000313" key="18">
    <source>
        <dbReference type="Proteomes" id="UP000593567"/>
    </source>
</evidence>
<evidence type="ECO:0000256" key="11">
    <source>
        <dbReference type="HAMAP-Rule" id="MF_03211"/>
    </source>
</evidence>
<protein>
    <recommendedName>
        <fullName evidence="10 11">RNA cytidine acetyltransferase</fullName>
        <ecNumber evidence="11">2.3.1.-</ecNumber>
    </recommendedName>
    <alternativeName>
        <fullName evidence="11">18S rRNA cytosine acetyltransferase</fullName>
    </alternativeName>
</protein>
<dbReference type="OrthoDB" id="10067491at2759"/>
<feature type="domain" description="Possible tRNA binding" evidence="16">
    <location>
        <begin position="789"/>
        <end position="1013"/>
    </location>
</feature>
<dbReference type="Proteomes" id="UP000593567">
    <property type="component" value="Unassembled WGS sequence"/>
</dbReference>
<dbReference type="Pfam" id="PF05127">
    <property type="entry name" value="NAT10_TcmA_helicase"/>
    <property type="match status" value="1"/>
</dbReference>
<keyword evidence="4 11" id="KW-0819">tRNA processing</keyword>
<evidence type="ECO:0000313" key="17">
    <source>
        <dbReference type="EMBL" id="KAF6032787.1"/>
    </source>
</evidence>
<comment type="catalytic activity">
    <reaction evidence="9 11">
        <text>a cytidine in 18S rRNA + acetyl-CoA + ATP + H2O = an N(4)-acetylcytidine in 18S rRNA + ADP + phosphate + CoA + H(+)</text>
        <dbReference type="Rhea" id="RHEA:51424"/>
        <dbReference type="Rhea" id="RHEA-COMP:13575"/>
        <dbReference type="Rhea" id="RHEA-COMP:13576"/>
        <dbReference type="ChEBI" id="CHEBI:15377"/>
        <dbReference type="ChEBI" id="CHEBI:15378"/>
        <dbReference type="ChEBI" id="CHEBI:30616"/>
        <dbReference type="ChEBI" id="CHEBI:43474"/>
        <dbReference type="ChEBI" id="CHEBI:57287"/>
        <dbReference type="ChEBI" id="CHEBI:57288"/>
        <dbReference type="ChEBI" id="CHEBI:74900"/>
        <dbReference type="ChEBI" id="CHEBI:82748"/>
        <dbReference type="ChEBI" id="CHEBI:456216"/>
    </reaction>
</comment>
<dbReference type="Gene3D" id="3.40.630.30">
    <property type="match status" value="1"/>
</dbReference>
<proteinExistence type="inferred from homology"/>
<sequence>MAGKGLVMRTKRFYGPSFTTMHRKKVDQRIRVLIENNVKTKMRSFFVVVGDRAKDQVVVLHHIMSKAAVKARPTVLWCYKKDLGFSSNRKKRMREIQKKIKTGKISVREDDPLELFVSSTDIRYCYYSETHKILGNTYGMCILQDFEALTPNLLARTIETVEGGGAIVILLKGMDSLQQLYTMTMDVHSRYRTAANLDVVPRFNERFILSLTSCANCLVIDDELNVLPISSATANITPLPPKSSEDPLSEKDKELMDLKESMEDTQPAGVIVNCCRTVDQADCVLRFMESISEKTLRSTIALTAARGRGKSAALGLAIASAVGFSYSNIFVTSPSPENLKTLFEFIFKGFDALGYQEHTDYDIVQSTNEEFNKAIVRVNIYRDHRQTIQYIHPTDAHKLGQAELVVIDEAAAIPLPLVKSLMGPYLVFMASTINGYEGTGRSLSLKLIQQLRSQCSTMGNNSTEAIKAANMGETTNTASSVSGRQLHELSLKESIRYAEGDLVEAWLNQLLCLDATEVTNISSGCPSPDNCDLYYVNRDTLFSFHKASEDFLQTIMSLYVSSHYKNSPNDLQMLSDSPSHHIFVLSPPGNFKTSLPEALVVLQVCIEGELSQKAILNSLHRGQRASGDLIPWTISQQFQDDKFAQMSGARVVRIATHPDYQRMGYGRQALKLLQLYYEGKMPNLEETNKVPTPKAAQAEASGLLDEIIKPRNRMELPPLFSKLSERKPESLDYLGVSYGLTSDLLRFWKKCGFLPVYLRQTQNALTGENSCIMLKILNEEEKRDDESSWLKAFNQDFQRRFISLLSYQFKSYQPSVALNLLQKPRAVLESDEIDASVDSSCKLSPSELYFYLTLYDMKRLKMYSDKLVDYHLIMDMVPHLAKIYFTGKMPDVKLSIVQQAMLLGIGLQHKSVEELANDLGLPSSQILGLFNKVIRKCYQSVNSVLEESVGHRTQTKKELTIESVSVDEDPDNAVAAHEESQKAAKEQFKSQVLTEDILAQYKIKGREEDWNKALSATGRVPNIISVKRTEDNSKKRKITIPETDPAAVSKKKKKKPKVPKN</sequence>
<evidence type="ECO:0000259" key="16">
    <source>
        <dbReference type="Pfam" id="PF13725"/>
    </source>
</evidence>
<dbReference type="InterPro" id="IPR027992">
    <property type="entry name" value="tRNA_bind_dom"/>
</dbReference>
<dbReference type="Gene3D" id="3.40.50.300">
    <property type="entry name" value="P-loop containing nucleotide triphosphate hydrolases"/>
    <property type="match status" value="1"/>
</dbReference>
<dbReference type="InterPro" id="IPR027417">
    <property type="entry name" value="P-loop_NTPase"/>
</dbReference>
<dbReference type="InterPro" id="IPR000182">
    <property type="entry name" value="GNAT_dom"/>
</dbReference>
<feature type="binding site" evidence="11">
    <location>
        <begin position="661"/>
        <end position="667"/>
    </location>
    <ligand>
        <name>acetyl-CoA</name>
        <dbReference type="ChEBI" id="CHEBI:57288"/>
    </ligand>
</feature>
<keyword evidence="2 11" id="KW-0698">rRNA processing</keyword>
<evidence type="ECO:0000259" key="14">
    <source>
        <dbReference type="Pfam" id="PF08351"/>
    </source>
</evidence>
<dbReference type="EC" id="2.3.1.-" evidence="11"/>
<evidence type="ECO:0000256" key="12">
    <source>
        <dbReference type="SAM" id="MobiDB-lite"/>
    </source>
</evidence>
<comment type="subcellular location">
    <subcellularLocation>
        <location evidence="1 11">Nucleus</location>
        <location evidence="1 11">Nucleolus</location>
    </subcellularLocation>
</comment>
<dbReference type="InterPro" id="IPR007807">
    <property type="entry name" value="TcmA/NAT10_helicase"/>
</dbReference>
<accession>A0A7J7K3I2</accession>
<comment type="similarity">
    <text evidence="11">Belongs to the RNA cytidine acetyltransferase family. NAT10 subfamily.</text>
</comment>
<dbReference type="GO" id="GO:0030686">
    <property type="term" value="C:90S preribosome"/>
    <property type="evidence" value="ECO:0007669"/>
    <property type="project" value="TreeGrafter"/>
</dbReference>
<evidence type="ECO:0000256" key="2">
    <source>
        <dbReference type="ARBA" id="ARBA00022552"/>
    </source>
</evidence>
<dbReference type="GO" id="GO:0051391">
    <property type="term" value="P:tRNA acetylation"/>
    <property type="evidence" value="ECO:0007669"/>
    <property type="project" value="UniProtKB-UniRule"/>
</dbReference>
<dbReference type="EMBL" id="VXIV02001477">
    <property type="protein sequence ID" value="KAF6032787.1"/>
    <property type="molecule type" value="Genomic_DNA"/>
</dbReference>
<dbReference type="GO" id="GO:1904812">
    <property type="term" value="P:rRNA acetylation involved in maturation of SSU-rRNA"/>
    <property type="evidence" value="ECO:0007669"/>
    <property type="project" value="InterPro"/>
</dbReference>
<evidence type="ECO:0000256" key="5">
    <source>
        <dbReference type="ARBA" id="ARBA00022741"/>
    </source>
</evidence>
<evidence type="ECO:0000256" key="4">
    <source>
        <dbReference type="ARBA" id="ARBA00022694"/>
    </source>
</evidence>
<feature type="region of interest" description="Disordered" evidence="12">
    <location>
        <begin position="1027"/>
        <end position="1061"/>
    </location>
</feature>
<dbReference type="PANTHER" id="PTHR10925:SF5">
    <property type="entry name" value="RNA CYTIDINE ACETYLTRANSFERASE"/>
    <property type="match status" value="1"/>
</dbReference>
<evidence type="ECO:0000259" key="15">
    <source>
        <dbReference type="Pfam" id="PF13718"/>
    </source>
</evidence>
<comment type="function">
    <text evidence="11">RNA cytidine acetyltransferase with specificity toward both 18S rRNA and tRNAs. Catalyzes the formation of N(4)-acetylcytidine (ac4C) in 18S rRNA. Required for early nucleolar cleavages of precursor rRNA at sites A0, A1 and A2 during 18S rRNA synthesis. Catalyzes the formation of ac4C in serine and leucine tRNAs. Requires a tRNA-binding adapter protein for full tRNA acetyltransferase activity but not for 18S rRNA acetylation.</text>
</comment>
<organism evidence="17 18">
    <name type="scientific">Bugula neritina</name>
    <name type="common">Brown bryozoan</name>
    <name type="synonym">Sertularia neritina</name>
    <dbReference type="NCBI Taxonomy" id="10212"/>
    <lineage>
        <taxon>Eukaryota</taxon>
        <taxon>Metazoa</taxon>
        <taxon>Spiralia</taxon>
        <taxon>Lophotrochozoa</taxon>
        <taxon>Bryozoa</taxon>
        <taxon>Gymnolaemata</taxon>
        <taxon>Cheilostomatida</taxon>
        <taxon>Flustrina</taxon>
        <taxon>Buguloidea</taxon>
        <taxon>Bugulidae</taxon>
        <taxon>Bugula</taxon>
    </lineage>
</organism>
<dbReference type="HAMAP" id="MF_03211">
    <property type="entry name" value="RNA_acetyltr_Nat10"/>
    <property type="match status" value="1"/>
</dbReference>
<dbReference type="FunFam" id="3.40.50.300:FF:002218">
    <property type="entry name" value="tRNA(Met) cytidine acetyltransferase TmcA"/>
    <property type="match status" value="1"/>
</dbReference>
<dbReference type="GO" id="GO:0005524">
    <property type="term" value="F:ATP binding"/>
    <property type="evidence" value="ECO:0007669"/>
    <property type="project" value="UniProtKB-UniRule"/>
</dbReference>
<comment type="caution">
    <text evidence="17">The sequence shown here is derived from an EMBL/GenBank/DDBJ whole genome shotgun (WGS) entry which is preliminary data.</text>
</comment>
<dbReference type="CDD" id="cd04301">
    <property type="entry name" value="NAT_SF"/>
    <property type="match status" value="1"/>
</dbReference>
<dbReference type="PANTHER" id="PTHR10925">
    <property type="entry name" value="N-ACETYLTRANSFERASE 10"/>
    <property type="match status" value="1"/>
</dbReference>